<evidence type="ECO:0000256" key="1">
    <source>
        <dbReference type="SAM" id="SignalP"/>
    </source>
</evidence>
<accession>A0ABC8R8S3</accession>
<dbReference type="AlphaFoldDB" id="A0ABC8R8S3"/>
<organism evidence="2 3">
    <name type="scientific">Ilex paraguariensis</name>
    <name type="common">yerba mate</name>
    <dbReference type="NCBI Taxonomy" id="185542"/>
    <lineage>
        <taxon>Eukaryota</taxon>
        <taxon>Viridiplantae</taxon>
        <taxon>Streptophyta</taxon>
        <taxon>Embryophyta</taxon>
        <taxon>Tracheophyta</taxon>
        <taxon>Spermatophyta</taxon>
        <taxon>Magnoliopsida</taxon>
        <taxon>eudicotyledons</taxon>
        <taxon>Gunneridae</taxon>
        <taxon>Pentapetalae</taxon>
        <taxon>asterids</taxon>
        <taxon>campanulids</taxon>
        <taxon>Aquifoliales</taxon>
        <taxon>Aquifoliaceae</taxon>
        <taxon>Ilex</taxon>
    </lineage>
</organism>
<dbReference type="EMBL" id="CAUOFW020001070">
    <property type="protein sequence ID" value="CAK9140741.1"/>
    <property type="molecule type" value="Genomic_DNA"/>
</dbReference>
<proteinExistence type="predicted"/>
<reference evidence="2 3" key="1">
    <citation type="submission" date="2024-02" db="EMBL/GenBank/DDBJ databases">
        <authorList>
            <person name="Vignale AGUSTIN F."/>
            <person name="Sosa J E."/>
            <person name="Modenutti C."/>
        </authorList>
    </citation>
    <scope>NUCLEOTIDE SEQUENCE [LARGE SCALE GENOMIC DNA]</scope>
</reference>
<dbReference type="PANTHER" id="PTHR37734:SF1">
    <property type="entry name" value="LARGE RIBOSOMAL RNA SUBUNIT ACCUMULATION PROTEIN YCED HOMOLOG 2, CHLOROPLASTIC"/>
    <property type="match status" value="1"/>
</dbReference>
<dbReference type="InterPro" id="IPR044985">
    <property type="entry name" value="YceD_plant"/>
</dbReference>
<protein>
    <submittedName>
        <fullName evidence="2">Uncharacterized protein</fullName>
    </submittedName>
</protein>
<name>A0ABC8R8S3_9AQUA</name>
<keyword evidence="1" id="KW-0732">Signal</keyword>
<evidence type="ECO:0000313" key="3">
    <source>
        <dbReference type="Proteomes" id="UP001642360"/>
    </source>
</evidence>
<comment type="caution">
    <text evidence="2">The sequence shown here is derived from an EMBL/GenBank/DDBJ whole genome shotgun (WGS) entry which is preliminary data.</text>
</comment>
<keyword evidence="3" id="KW-1185">Reference proteome</keyword>
<feature type="signal peptide" evidence="1">
    <location>
        <begin position="1"/>
        <end position="23"/>
    </location>
</feature>
<feature type="chain" id="PRO_5044863521" evidence="1">
    <location>
        <begin position="24"/>
        <end position="153"/>
    </location>
</feature>
<evidence type="ECO:0000313" key="2">
    <source>
        <dbReference type="EMBL" id="CAK9140741.1"/>
    </source>
</evidence>
<dbReference type="Proteomes" id="UP001642360">
    <property type="component" value="Unassembled WGS sequence"/>
</dbReference>
<sequence length="153" mass="17641">MIWKTSDGGHLLWSLFILGNINSISSPYPAEAKSFNLLSKTSKIKASLKRNEFPLISKRSTKTPRRLITISTSDGRWHGEWKRDYLFSLQDLQLEDLAEDGHRDAEVSITLFIHKVIPQLLIHTESVHVYKQTCLWINNTNDVTNNRVNNRLP</sequence>
<dbReference type="PANTHER" id="PTHR37734">
    <property type="entry name" value="LARGE RIBOSOMAL RNA SUBUNIT ACCUMULATION PROTEIN YCED HOMOLOG 2, CHLOROPLASTIC"/>
    <property type="match status" value="1"/>
</dbReference>
<gene>
    <name evidence="2" type="ORF">ILEXP_LOCUS8256</name>
</gene>